<evidence type="ECO:0008006" key="4">
    <source>
        <dbReference type="Google" id="ProtNLM"/>
    </source>
</evidence>
<keyword evidence="3" id="KW-1185">Reference proteome</keyword>
<name>A0AAE0BNC6_9CHLO</name>
<dbReference type="AlphaFoldDB" id="A0AAE0BNC6"/>
<sequence length="116" mass="13229">MLRNNYNGLLSLFTFFVLYLCWTSFQKEALPYRQVSSSIEEAVFTNFKAEAIRVWAKFSLGSMDVWRVRGVGKALTCMDVWRVKGVGKVLACLHGWLEEVKGMGKVLPLACTDGWR</sequence>
<feature type="chain" id="PRO_5041980081" description="Transmembrane protein" evidence="1">
    <location>
        <begin position="24"/>
        <end position="116"/>
    </location>
</feature>
<organism evidence="2 3">
    <name type="scientific">Cymbomonas tetramitiformis</name>
    <dbReference type="NCBI Taxonomy" id="36881"/>
    <lineage>
        <taxon>Eukaryota</taxon>
        <taxon>Viridiplantae</taxon>
        <taxon>Chlorophyta</taxon>
        <taxon>Pyramimonadophyceae</taxon>
        <taxon>Pyramimonadales</taxon>
        <taxon>Pyramimonadaceae</taxon>
        <taxon>Cymbomonas</taxon>
    </lineage>
</organism>
<evidence type="ECO:0000313" key="2">
    <source>
        <dbReference type="EMBL" id="KAK3239100.1"/>
    </source>
</evidence>
<accession>A0AAE0BNC6</accession>
<evidence type="ECO:0000256" key="1">
    <source>
        <dbReference type="SAM" id="SignalP"/>
    </source>
</evidence>
<proteinExistence type="predicted"/>
<protein>
    <recommendedName>
        <fullName evidence="4">Transmembrane protein</fullName>
    </recommendedName>
</protein>
<keyword evidence="1" id="KW-0732">Signal</keyword>
<evidence type="ECO:0000313" key="3">
    <source>
        <dbReference type="Proteomes" id="UP001190700"/>
    </source>
</evidence>
<gene>
    <name evidence="2" type="ORF">CYMTET_50947</name>
</gene>
<feature type="signal peptide" evidence="1">
    <location>
        <begin position="1"/>
        <end position="23"/>
    </location>
</feature>
<dbReference type="Proteomes" id="UP001190700">
    <property type="component" value="Unassembled WGS sequence"/>
</dbReference>
<comment type="caution">
    <text evidence="2">The sequence shown here is derived from an EMBL/GenBank/DDBJ whole genome shotgun (WGS) entry which is preliminary data.</text>
</comment>
<dbReference type="EMBL" id="LGRX02034024">
    <property type="protein sequence ID" value="KAK3239100.1"/>
    <property type="molecule type" value="Genomic_DNA"/>
</dbReference>
<reference evidence="2 3" key="1">
    <citation type="journal article" date="2015" name="Genome Biol. Evol.">
        <title>Comparative Genomics of a Bacterivorous Green Alga Reveals Evolutionary Causalities and Consequences of Phago-Mixotrophic Mode of Nutrition.</title>
        <authorList>
            <person name="Burns J.A."/>
            <person name="Paasch A."/>
            <person name="Narechania A."/>
            <person name="Kim E."/>
        </authorList>
    </citation>
    <scope>NUCLEOTIDE SEQUENCE [LARGE SCALE GENOMIC DNA]</scope>
    <source>
        <strain evidence="2 3">PLY_AMNH</strain>
    </source>
</reference>